<evidence type="ECO:0000313" key="2">
    <source>
        <dbReference type="Proteomes" id="UP000579250"/>
    </source>
</evidence>
<reference evidence="1 2" key="1">
    <citation type="submission" date="2020-04" db="EMBL/GenBank/DDBJ databases">
        <title>MicrobeNet Type strains.</title>
        <authorList>
            <person name="Nicholson A.C."/>
        </authorList>
    </citation>
    <scope>NUCLEOTIDE SEQUENCE [LARGE SCALE GENOMIC DNA]</scope>
    <source>
        <strain evidence="1 2">ATCC BAA-277</strain>
    </source>
</reference>
<dbReference type="RefSeq" id="WP_067636776.1">
    <property type="nucleotide sequence ID" value="NZ_JAAXPI010000006.1"/>
</dbReference>
<protein>
    <recommendedName>
        <fullName evidence="3">DNA-binding protein</fullName>
    </recommendedName>
</protein>
<comment type="caution">
    <text evidence="1">The sequence shown here is derived from an EMBL/GenBank/DDBJ whole genome shotgun (WGS) entry which is preliminary data.</text>
</comment>
<sequence length="189" mass="20451">MNVYWFDLEIAGPVTDEHVDRLAEVIIANAGDGIDATVQADDRGGVVMFSREADDVAGAIMSAITDVREAGMTVTGVDGGDLVAVETIATRAKVTIHAVRHWIGGVRGPGGFPEPVRQRLFSWAQVSDWLVRNRLGDVDHTAVEVARASVFFNALLTADRMMDDVIPKHRRADLARVSTKLARQKAACS</sequence>
<accession>A0A846YT29</accession>
<name>A0A846YT29_9ACTN</name>
<evidence type="ECO:0008006" key="3">
    <source>
        <dbReference type="Google" id="ProtNLM"/>
    </source>
</evidence>
<gene>
    <name evidence="1" type="ORF">HGB48_07025</name>
</gene>
<dbReference type="AlphaFoldDB" id="A0A846YT29"/>
<dbReference type="EMBL" id="JAAXPI010000006">
    <property type="protein sequence ID" value="NKZ03499.1"/>
    <property type="molecule type" value="Genomic_DNA"/>
</dbReference>
<proteinExistence type="predicted"/>
<dbReference type="Proteomes" id="UP000579250">
    <property type="component" value="Unassembled WGS sequence"/>
</dbReference>
<keyword evidence="2" id="KW-1185">Reference proteome</keyword>
<evidence type="ECO:0000313" key="1">
    <source>
        <dbReference type="EMBL" id="NKZ03499.1"/>
    </source>
</evidence>
<organism evidence="1 2">
    <name type="scientific">Actinomadura latina</name>
    <dbReference type="NCBI Taxonomy" id="163603"/>
    <lineage>
        <taxon>Bacteria</taxon>
        <taxon>Bacillati</taxon>
        <taxon>Actinomycetota</taxon>
        <taxon>Actinomycetes</taxon>
        <taxon>Streptosporangiales</taxon>
        <taxon>Thermomonosporaceae</taxon>
        <taxon>Actinomadura</taxon>
    </lineage>
</organism>